<dbReference type="PROSITE" id="PS50048">
    <property type="entry name" value="ZN2_CY6_FUNGAL_2"/>
    <property type="match status" value="1"/>
</dbReference>
<dbReference type="InterPro" id="IPR036864">
    <property type="entry name" value="Zn2-C6_fun-type_DNA-bd_sf"/>
</dbReference>
<feature type="domain" description="Zn(2)-C6 fungal-type" evidence="6">
    <location>
        <begin position="50"/>
        <end position="112"/>
    </location>
</feature>
<accession>A0A317XIK4</accession>
<dbReference type="InterPro" id="IPR001138">
    <property type="entry name" value="Zn2Cys6_DnaBD"/>
</dbReference>
<dbReference type="GO" id="GO:0000981">
    <property type="term" value="F:DNA-binding transcription factor activity, RNA polymerase II-specific"/>
    <property type="evidence" value="ECO:0007669"/>
    <property type="project" value="InterPro"/>
</dbReference>
<evidence type="ECO:0000256" key="5">
    <source>
        <dbReference type="SAM" id="MobiDB-lite"/>
    </source>
</evidence>
<evidence type="ECO:0000313" key="8">
    <source>
        <dbReference type="Proteomes" id="UP000246740"/>
    </source>
</evidence>
<proteinExistence type="predicted"/>
<evidence type="ECO:0000256" key="1">
    <source>
        <dbReference type="ARBA" id="ARBA00004123"/>
    </source>
</evidence>
<feature type="compositionally biased region" description="Low complexity" evidence="5">
    <location>
        <begin position="212"/>
        <end position="223"/>
    </location>
</feature>
<dbReference type="PANTHER" id="PTHR46910:SF3">
    <property type="entry name" value="HALOTOLERANCE PROTEIN 9-RELATED"/>
    <property type="match status" value="1"/>
</dbReference>
<organism evidence="7 8">
    <name type="scientific">Testicularia cyperi</name>
    <dbReference type="NCBI Taxonomy" id="1882483"/>
    <lineage>
        <taxon>Eukaryota</taxon>
        <taxon>Fungi</taxon>
        <taxon>Dikarya</taxon>
        <taxon>Basidiomycota</taxon>
        <taxon>Ustilaginomycotina</taxon>
        <taxon>Ustilaginomycetes</taxon>
        <taxon>Ustilaginales</taxon>
        <taxon>Anthracoideaceae</taxon>
        <taxon>Testicularia</taxon>
    </lineage>
</organism>
<gene>
    <name evidence="7" type="ORF">BCV70DRAFT_165537</name>
</gene>
<evidence type="ECO:0000313" key="7">
    <source>
        <dbReference type="EMBL" id="PWY98035.1"/>
    </source>
</evidence>
<dbReference type="GO" id="GO:0003677">
    <property type="term" value="F:DNA binding"/>
    <property type="evidence" value="ECO:0007669"/>
    <property type="project" value="UniProtKB-KW"/>
</dbReference>
<evidence type="ECO:0000259" key="6">
    <source>
        <dbReference type="PROSITE" id="PS50048"/>
    </source>
</evidence>
<feature type="region of interest" description="Disordered" evidence="5">
    <location>
        <begin position="374"/>
        <end position="396"/>
    </location>
</feature>
<dbReference type="STRING" id="1882483.A0A317XIK4"/>
<sequence length="837" mass="89620">MALTPGSFHPHNGIGSSGVGSSDSELLGENAGGLQPTLQPQRKRLRISRACDECRRRKTRCDIVGAFPGEPGHPLTISGAVPPLEPNTEPKGDMLILQPCMNCRRSEVTCSYSKRPLKRGPSKGYIKDLERRLNSLESQMVQGERTDDRESQQQTPLPEAEPDTGANAAAATPRLKVRTEDRISRLESVLARPRHATRDETAIKSEASSPETATATAATLTDLDVLRSESVPVSQRSSDPVAAPTAAPASVSPTTVPASLTRSDKILLADADIADSVSDALRKPARVADEAKAKSEPAPVTSAAGVVDVAELKDKLFATYLHATFPILPFRTEDEGGQRARSVAALEDRVLARGMRLLMDPVDMTGMPRSVEAEVAHDADHSRSGTPAASVASAASSGSKAKTHAVKVAQLVGQASAGLGNSRDELALQARSDVERLRALRKIAQRLSGQEADLLMLCHLDHLRNGQSNNSALAAAVSKLGSGACAQNDRETYRRRTMLFMLDRWHAVAFGTPHLLQGRFGMERNSFRSMKDALAPLSPTSPLGDGVYEVLRAAVMLGQLDDLAQNNGGWKSVSLTDVEAVIHSATDANERDTVVQSVRRANEGEEEAVPDLLSSAALRYSLESTVRCYHALRTLPIGKDAKVEDVQRVFGLAERIVVLGTVKAPISLQGKLIQSAIGPQVLAIAGVAFSWCLRIICRLVSKSLASEPKTSTSTSTPASSTKTSVECLPLEHYRRKIQDYVRMCGPFCMFSGGIPTDPGSFKGVYLRLALYFNQTVGFASAMGSLVTDLPPQSPAKEDPTALASDADSVAECLADLGCLGYVLASTNPRESWRLLAF</sequence>
<feature type="compositionally biased region" description="Low complexity" evidence="5">
    <location>
        <begin position="384"/>
        <end position="396"/>
    </location>
</feature>
<feature type="compositionally biased region" description="Low complexity" evidence="5">
    <location>
        <begin position="240"/>
        <end position="256"/>
    </location>
</feature>
<dbReference type="AlphaFoldDB" id="A0A317XIK4"/>
<dbReference type="SUPFAM" id="SSF57701">
    <property type="entry name" value="Zn2/Cys6 DNA-binding domain"/>
    <property type="match status" value="1"/>
</dbReference>
<dbReference type="InParanoid" id="A0A317XIK4"/>
<dbReference type="GO" id="GO:0005634">
    <property type="term" value="C:nucleus"/>
    <property type="evidence" value="ECO:0007669"/>
    <property type="project" value="UniProtKB-SubCell"/>
</dbReference>
<dbReference type="PANTHER" id="PTHR46910">
    <property type="entry name" value="TRANSCRIPTION FACTOR PDR1"/>
    <property type="match status" value="1"/>
</dbReference>
<dbReference type="OrthoDB" id="39175at2759"/>
<dbReference type="InterPro" id="IPR050987">
    <property type="entry name" value="AtrR-like"/>
</dbReference>
<protein>
    <recommendedName>
        <fullName evidence="6">Zn(2)-C6 fungal-type domain-containing protein</fullName>
    </recommendedName>
</protein>
<feature type="region of interest" description="Disordered" evidence="5">
    <location>
        <begin position="1"/>
        <end position="42"/>
    </location>
</feature>
<keyword evidence="8" id="KW-1185">Reference proteome</keyword>
<keyword evidence="4" id="KW-0539">Nucleus</keyword>
<dbReference type="CDD" id="cd00067">
    <property type="entry name" value="GAL4"/>
    <property type="match status" value="1"/>
</dbReference>
<evidence type="ECO:0000256" key="2">
    <source>
        <dbReference type="ARBA" id="ARBA00022723"/>
    </source>
</evidence>
<comment type="subcellular location">
    <subcellularLocation>
        <location evidence="1">Nucleus</location>
    </subcellularLocation>
</comment>
<dbReference type="GO" id="GO:0008270">
    <property type="term" value="F:zinc ion binding"/>
    <property type="evidence" value="ECO:0007669"/>
    <property type="project" value="InterPro"/>
</dbReference>
<feature type="region of interest" description="Disordered" evidence="5">
    <location>
        <begin position="139"/>
        <end position="256"/>
    </location>
</feature>
<reference evidence="7 8" key="1">
    <citation type="journal article" date="2018" name="Mol. Biol. Evol.">
        <title>Broad Genomic Sampling Reveals a Smut Pathogenic Ancestry of the Fungal Clade Ustilaginomycotina.</title>
        <authorList>
            <person name="Kijpornyongpan T."/>
            <person name="Mondo S.J."/>
            <person name="Barry K."/>
            <person name="Sandor L."/>
            <person name="Lee J."/>
            <person name="Lipzen A."/>
            <person name="Pangilinan J."/>
            <person name="LaButti K."/>
            <person name="Hainaut M."/>
            <person name="Henrissat B."/>
            <person name="Grigoriev I.V."/>
            <person name="Spatafora J.W."/>
            <person name="Aime M.C."/>
        </authorList>
    </citation>
    <scope>NUCLEOTIDE SEQUENCE [LARGE SCALE GENOMIC DNA]</scope>
    <source>
        <strain evidence="7 8">MCA 3645</strain>
    </source>
</reference>
<dbReference type="Gene3D" id="4.10.240.10">
    <property type="entry name" value="Zn(2)-C6 fungal-type DNA-binding domain"/>
    <property type="match status" value="1"/>
</dbReference>
<feature type="compositionally biased region" description="Low complexity" evidence="5">
    <location>
        <begin position="19"/>
        <end position="29"/>
    </location>
</feature>
<keyword evidence="3" id="KW-0238">DNA-binding</keyword>
<dbReference type="SMART" id="SM00066">
    <property type="entry name" value="GAL4"/>
    <property type="match status" value="1"/>
</dbReference>
<dbReference type="Proteomes" id="UP000246740">
    <property type="component" value="Unassembled WGS sequence"/>
</dbReference>
<dbReference type="EMBL" id="KZ819200">
    <property type="protein sequence ID" value="PWY98035.1"/>
    <property type="molecule type" value="Genomic_DNA"/>
</dbReference>
<feature type="compositionally biased region" description="Basic and acidic residues" evidence="5">
    <location>
        <begin position="374"/>
        <end position="383"/>
    </location>
</feature>
<keyword evidence="2" id="KW-0479">Metal-binding</keyword>
<evidence type="ECO:0000256" key="3">
    <source>
        <dbReference type="ARBA" id="ARBA00023125"/>
    </source>
</evidence>
<name>A0A317XIK4_9BASI</name>
<evidence type="ECO:0000256" key="4">
    <source>
        <dbReference type="ARBA" id="ARBA00023242"/>
    </source>
</evidence>